<proteinExistence type="predicted"/>
<dbReference type="SFLD" id="SFLDG01129">
    <property type="entry name" value="C1.5:_HAD__Beta-PGM__Phosphata"/>
    <property type="match status" value="1"/>
</dbReference>
<dbReference type="SUPFAM" id="SSF56784">
    <property type="entry name" value="HAD-like"/>
    <property type="match status" value="1"/>
</dbReference>
<comment type="caution">
    <text evidence="1">The sequence shown here is derived from an EMBL/GenBank/DDBJ whole genome shotgun (WGS) entry which is preliminary data.</text>
</comment>
<dbReference type="NCBIfam" id="TIGR03351">
    <property type="entry name" value="PhnX-like"/>
    <property type="match status" value="1"/>
</dbReference>
<sequence>MVTMTDRAPNPALTDRLARTELVVLDMAGTTVADDGLVEEAFRTALPGAGPEQTAYVRATMGTSKITVFRHLTGGDEARAQQANTAFEHAYARLVDDGHCAPLPGAEETLRRLRDQGRTIALTTGFARTTQERIIAALGWQGLTDLTLCPADAGRGRPHPDMVLTAALRARVSSVAAVAVAGDTDSDVRTGLNAGAGIVAGVRTGAHGEEELRAAGATHVLDSVAALPGLLEAREG</sequence>
<dbReference type="InterPro" id="IPR023214">
    <property type="entry name" value="HAD_sf"/>
</dbReference>
<dbReference type="EMBL" id="JADBGI010000008">
    <property type="protein sequence ID" value="MBE2999368.1"/>
    <property type="molecule type" value="Genomic_DNA"/>
</dbReference>
<dbReference type="SFLD" id="SFLDS00003">
    <property type="entry name" value="Haloacid_Dehalogenase"/>
    <property type="match status" value="1"/>
</dbReference>
<dbReference type="Proteomes" id="UP000806528">
    <property type="component" value="Unassembled WGS sequence"/>
</dbReference>
<dbReference type="PANTHER" id="PTHR43434">
    <property type="entry name" value="PHOSPHOGLYCOLATE PHOSPHATASE"/>
    <property type="match status" value="1"/>
</dbReference>
<dbReference type="InterPro" id="IPR050155">
    <property type="entry name" value="HAD-like_hydrolase_sf"/>
</dbReference>
<dbReference type="Gene3D" id="3.40.50.1000">
    <property type="entry name" value="HAD superfamily/HAD-like"/>
    <property type="match status" value="1"/>
</dbReference>
<dbReference type="Pfam" id="PF00702">
    <property type="entry name" value="Hydrolase"/>
    <property type="match status" value="1"/>
</dbReference>
<name>A0ABR9P694_9ACTN</name>
<keyword evidence="2" id="KW-1185">Reference proteome</keyword>
<organism evidence="1 2">
    <name type="scientific">Nocardiopsis coralli</name>
    <dbReference type="NCBI Taxonomy" id="2772213"/>
    <lineage>
        <taxon>Bacteria</taxon>
        <taxon>Bacillati</taxon>
        <taxon>Actinomycetota</taxon>
        <taxon>Actinomycetes</taxon>
        <taxon>Streptosporangiales</taxon>
        <taxon>Nocardiopsidaceae</taxon>
        <taxon>Nocardiopsis</taxon>
    </lineage>
</organism>
<protein>
    <submittedName>
        <fullName evidence="1">Phosphonatase-like hydrolase</fullName>
    </submittedName>
</protein>
<dbReference type="InterPro" id="IPR036412">
    <property type="entry name" value="HAD-like_sf"/>
</dbReference>
<gene>
    <name evidence="1" type="ORF">IDM40_11710</name>
</gene>
<reference evidence="1 2" key="1">
    <citation type="submission" date="2020-09" db="EMBL/GenBank/DDBJ databases">
        <title>Diversity and distribution of actinomycetes associated with coral in the coast of Hainan.</title>
        <authorList>
            <person name="Li F."/>
        </authorList>
    </citation>
    <scope>NUCLEOTIDE SEQUENCE [LARGE SCALE GENOMIC DNA]</scope>
    <source>
        <strain evidence="1 2">HNM0947</strain>
    </source>
</reference>
<evidence type="ECO:0000313" key="1">
    <source>
        <dbReference type="EMBL" id="MBE2999368.1"/>
    </source>
</evidence>
<dbReference type="PANTHER" id="PTHR43434:SF19">
    <property type="entry name" value="PHOSPHONOACETALDEHYDE HYDROLASE"/>
    <property type="match status" value="1"/>
</dbReference>
<accession>A0ABR9P694</accession>
<dbReference type="RefSeq" id="WP_193121983.1">
    <property type="nucleotide sequence ID" value="NZ_JADBGI010000008.1"/>
</dbReference>
<dbReference type="InterPro" id="IPR022468">
    <property type="entry name" value="PhnX-like"/>
</dbReference>
<evidence type="ECO:0000313" key="2">
    <source>
        <dbReference type="Proteomes" id="UP000806528"/>
    </source>
</evidence>